<name>A0ABZ1U7I7_9ACTN</name>
<sequence>MRVSFTAILVVAVIAIVLFGAKRLPDLARSLGQSARILKSEAKAMRTDGSADTPATPAPAAADSAAAKTIQSAPGASASARPVSEQSAGQAAAQAAGQSASHSAPEGGAR</sequence>
<evidence type="ECO:0000256" key="10">
    <source>
        <dbReference type="SAM" id="MobiDB-lite"/>
    </source>
</evidence>
<comment type="similarity">
    <text evidence="9">Belongs to the TatA/E family.</text>
</comment>
<evidence type="ECO:0000256" key="5">
    <source>
        <dbReference type="ARBA" id="ARBA00022927"/>
    </source>
</evidence>
<dbReference type="Pfam" id="PF02416">
    <property type="entry name" value="TatA_B_E"/>
    <property type="match status" value="1"/>
</dbReference>
<evidence type="ECO:0000256" key="2">
    <source>
        <dbReference type="ARBA" id="ARBA00022448"/>
    </source>
</evidence>
<keyword evidence="5 9" id="KW-0653">Protein transport</keyword>
<comment type="subcellular location">
    <subcellularLocation>
        <location evidence="1 9">Cell membrane</location>
        <topology evidence="1 9">Single-pass membrane protein</topology>
    </subcellularLocation>
</comment>
<dbReference type="PANTHER" id="PTHR42982:SF8">
    <property type="entry name" value="SEC-INDEPENDENT PROTEIN TRANSLOCASE PROTEIN TATA"/>
    <property type="match status" value="1"/>
</dbReference>
<evidence type="ECO:0000256" key="6">
    <source>
        <dbReference type="ARBA" id="ARBA00022989"/>
    </source>
</evidence>
<feature type="compositionally biased region" description="Low complexity" evidence="10">
    <location>
        <begin position="50"/>
        <end position="67"/>
    </location>
</feature>
<dbReference type="PANTHER" id="PTHR42982">
    <property type="entry name" value="SEC-INDEPENDENT PROTEIN TRANSLOCASE PROTEIN TATA"/>
    <property type="match status" value="1"/>
</dbReference>
<evidence type="ECO:0000256" key="3">
    <source>
        <dbReference type="ARBA" id="ARBA00022475"/>
    </source>
</evidence>
<dbReference type="InterPro" id="IPR006312">
    <property type="entry name" value="TatA/E"/>
</dbReference>
<protein>
    <recommendedName>
        <fullName evidence="9">Sec-independent protein translocase protein TatA</fullName>
    </recommendedName>
</protein>
<comment type="function">
    <text evidence="9">Part of the twin-arginine translocation (Tat) system that transports large folded proteins containing a characteristic twin-arginine motif in their signal peptide across membranes. TatA could form the protein-conducting channel of the Tat system.</text>
</comment>
<organism evidence="11 12">
    <name type="scientific">Kitasatospora purpeofusca</name>
    <dbReference type="NCBI Taxonomy" id="67352"/>
    <lineage>
        <taxon>Bacteria</taxon>
        <taxon>Bacillati</taxon>
        <taxon>Actinomycetota</taxon>
        <taxon>Actinomycetes</taxon>
        <taxon>Kitasatosporales</taxon>
        <taxon>Streptomycetaceae</taxon>
        <taxon>Kitasatospora</taxon>
    </lineage>
</organism>
<feature type="compositionally biased region" description="Low complexity" evidence="10">
    <location>
        <begin position="86"/>
        <end position="104"/>
    </location>
</feature>
<keyword evidence="3 9" id="KW-1003">Cell membrane</keyword>
<keyword evidence="2 9" id="KW-0813">Transport</keyword>
<keyword evidence="6 9" id="KW-1133">Transmembrane helix</keyword>
<dbReference type="EMBL" id="CP108110">
    <property type="protein sequence ID" value="WUQ86976.1"/>
    <property type="molecule type" value="Genomic_DNA"/>
</dbReference>
<dbReference type="Gene3D" id="1.20.5.3310">
    <property type="match status" value="1"/>
</dbReference>
<reference evidence="11" key="1">
    <citation type="submission" date="2022-10" db="EMBL/GenBank/DDBJ databases">
        <title>The complete genomes of actinobacterial strains from the NBC collection.</title>
        <authorList>
            <person name="Joergensen T.S."/>
            <person name="Alvarez Arevalo M."/>
            <person name="Sterndorff E.B."/>
            <person name="Faurdal D."/>
            <person name="Vuksanovic O."/>
            <person name="Mourched A.-S."/>
            <person name="Charusanti P."/>
            <person name="Shaw S."/>
            <person name="Blin K."/>
            <person name="Weber T."/>
        </authorList>
    </citation>
    <scope>NUCLEOTIDE SEQUENCE</scope>
    <source>
        <strain evidence="11">NBC_00222</strain>
    </source>
</reference>
<feature type="region of interest" description="Disordered" evidence="10">
    <location>
        <begin position="43"/>
        <end position="110"/>
    </location>
</feature>
<keyword evidence="4 9" id="KW-0812">Transmembrane</keyword>
<evidence type="ECO:0000256" key="7">
    <source>
        <dbReference type="ARBA" id="ARBA00023010"/>
    </source>
</evidence>
<evidence type="ECO:0000256" key="1">
    <source>
        <dbReference type="ARBA" id="ARBA00004162"/>
    </source>
</evidence>
<evidence type="ECO:0000256" key="4">
    <source>
        <dbReference type="ARBA" id="ARBA00022692"/>
    </source>
</evidence>
<gene>
    <name evidence="9 11" type="primary">tatA</name>
    <name evidence="11" type="ORF">OHA16_30845</name>
</gene>
<dbReference type="RefSeq" id="WP_328957556.1">
    <property type="nucleotide sequence ID" value="NZ_CP108110.1"/>
</dbReference>
<evidence type="ECO:0000313" key="12">
    <source>
        <dbReference type="Proteomes" id="UP001432222"/>
    </source>
</evidence>
<dbReference type="Proteomes" id="UP001432222">
    <property type="component" value="Chromosome"/>
</dbReference>
<dbReference type="InterPro" id="IPR003369">
    <property type="entry name" value="TatA/B/E"/>
</dbReference>
<evidence type="ECO:0000313" key="11">
    <source>
        <dbReference type="EMBL" id="WUQ86976.1"/>
    </source>
</evidence>
<keyword evidence="8 9" id="KW-0472">Membrane</keyword>
<comment type="subunit">
    <text evidence="9">The Tat system comprises two distinct complexes: a TatABC complex, containing multiple copies of TatA, TatB and TatC subunits, and a separate TatA complex, containing only TatA subunits. Substrates initially bind to the TatABC complex, which probably triggers association of the separate TatA complex to form the active translocon.</text>
</comment>
<proteinExistence type="inferred from homology"/>
<dbReference type="HAMAP" id="MF_00236">
    <property type="entry name" value="TatA_E"/>
    <property type="match status" value="1"/>
</dbReference>
<keyword evidence="12" id="KW-1185">Reference proteome</keyword>
<dbReference type="NCBIfam" id="NF001854">
    <property type="entry name" value="PRK00575.1"/>
    <property type="match status" value="1"/>
</dbReference>
<evidence type="ECO:0000256" key="9">
    <source>
        <dbReference type="HAMAP-Rule" id="MF_00236"/>
    </source>
</evidence>
<keyword evidence="7 9" id="KW-0811">Translocation</keyword>
<evidence type="ECO:0000256" key="8">
    <source>
        <dbReference type="ARBA" id="ARBA00023136"/>
    </source>
</evidence>
<accession>A0ABZ1U7I7</accession>